<dbReference type="FunFam" id="3.30.505.10:FF:000021">
    <property type="entry name" value="Putative SH2 domain-containing adapter protein F"/>
    <property type="match status" value="1"/>
</dbReference>
<organism evidence="7 8">
    <name type="scientific">Casuarius casuarius</name>
    <name type="common">Southern cassowary</name>
    <name type="synonym">Struthio casuarius</name>
    <dbReference type="NCBI Taxonomy" id="8787"/>
    <lineage>
        <taxon>Eukaryota</taxon>
        <taxon>Metazoa</taxon>
        <taxon>Chordata</taxon>
        <taxon>Craniata</taxon>
        <taxon>Vertebrata</taxon>
        <taxon>Euteleostomi</taxon>
        <taxon>Archelosauria</taxon>
        <taxon>Archosauria</taxon>
        <taxon>Dinosauria</taxon>
        <taxon>Saurischia</taxon>
        <taxon>Theropoda</taxon>
        <taxon>Coelurosauria</taxon>
        <taxon>Aves</taxon>
        <taxon>Palaeognathae</taxon>
        <taxon>Casuariiformes</taxon>
        <taxon>Casuariidae</taxon>
        <taxon>Casuarius</taxon>
    </lineage>
</organism>
<comment type="caution">
    <text evidence="7">The sequence shown here is derived from an EMBL/GenBank/DDBJ whole genome shotgun (WGS) entry which is preliminary data.</text>
</comment>
<feature type="non-terminal residue" evidence="7">
    <location>
        <position position="231"/>
    </location>
</feature>
<evidence type="ECO:0000256" key="3">
    <source>
        <dbReference type="ARBA" id="ARBA00022999"/>
    </source>
</evidence>
<dbReference type="GO" id="GO:0007165">
    <property type="term" value="P:signal transduction"/>
    <property type="evidence" value="ECO:0007669"/>
    <property type="project" value="UniProtKB-ARBA"/>
</dbReference>
<dbReference type="InterPro" id="IPR036860">
    <property type="entry name" value="SH2_dom_sf"/>
</dbReference>
<feature type="domain" description="SH2" evidence="6">
    <location>
        <begin position="132"/>
        <end position="226"/>
    </location>
</feature>
<keyword evidence="3 4" id="KW-0727">SH2 domain</keyword>
<feature type="compositionally biased region" description="Polar residues" evidence="5">
    <location>
        <begin position="1"/>
        <end position="21"/>
    </location>
</feature>
<feature type="non-terminal residue" evidence="7">
    <location>
        <position position="1"/>
    </location>
</feature>
<accession>A0A7K8NWH7</accession>
<gene>
    <name evidence="7" type="primary">Shb_1</name>
    <name evidence="7" type="ORF">CASCAS_R13030</name>
</gene>
<feature type="region of interest" description="Disordered" evidence="5">
    <location>
        <begin position="1"/>
        <end position="63"/>
    </location>
</feature>
<dbReference type="Gene3D" id="3.30.505.10">
    <property type="entry name" value="SH2 domain"/>
    <property type="match status" value="1"/>
</dbReference>
<dbReference type="SUPFAM" id="SSF55550">
    <property type="entry name" value="SH2 domain"/>
    <property type="match status" value="1"/>
</dbReference>
<dbReference type="PROSITE" id="PS50001">
    <property type="entry name" value="SH2"/>
    <property type="match status" value="1"/>
</dbReference>
<dbReference type="InterPro" id="IPR000980">
    <property type="entry name" value="SH2"/>
</dbReference>
<sequence length="231" mass="26534">PTEFQRQGNVKSQQKTMQNYDTPYEPEHNGVESDSENVVSQRLQEKKFPQDDDRPADEYDQPWEWNRVTIPALAVQFNGIEKQQASSPSNVQCQQLRAPGRDFKPIKHSGLEFCGILGERVDPTIPLEKQTWYHGAISRTDAENLLRLCKECSYLVRNSQTNKCDYSLSLKSSQGFMHMKLMKSKEKYILGQNSPPFDSVPKVIHYYTTKKLPIRGAEHLSLLYPVAVQTL</sequence>
<dbReference type="GO" id="GO:0001784">
    <property type="term" value="F:phosphotyrosine residue binding"/>
    <property type="evidence" value="ECO:0007669"/>
    <property type="project" value="TreeGrafter"/>
</dbReference>
<keyword evidence="1" id="KW-0597">Phosphoprotein</keyword>
<evidence type="ECO:0000256" key="4">
    <source>
        <dbReference type="PROSITE-ProRule" id="PRU00191"/>
    </source>
</evidence>
<dbReference type="Proteomes" id="UP000524187">
    <property type="component" value="Unassembled WGS sequence"/>
</dbReference>
<proteinExistence type="predicted"/>
<name>A0A7K8NWH7_CASCA</name>
<dbReference type="EMBL" id="VWPT01000522">
    <property type="protein sequence ID" value="NXE57692.1"/>
    <property type="molecule type" value="Genomic_DNA"/>
</dbReference>
<keyword evidence="8" id="KW-1185">Reference proteome</keyword>
<dbReference type="PRINTS" id="PR00401">
    <property type="entry name" value="SH2DOMAIN"/>
</dbReference>
<protein>
    <submittedName>
        <fullName evidence="7">SHB protein</fullName>
    </submittedName>
</protein>
<dbReference type="InterPro" id="IPR051846">
    <property type="entry name" value="SH2_domain_adapters"/>
</dbReference>
<dbReference type="SMART" id="SM00252">
    <property type="entry name" value="SH2"/>
    <property type="match status" value="1"/>
</dbReference>
<evidence type="ECO:0000256" key="5">
    <source>
        <dbReference type="SAM" id="MobiDB-lite"/>
    </source>
</evidence>
<dbReference type="Pfam" id="PF00017">
    <property type="entry name" value="SH2"/>
    <property type="match status" value="1"/>
</dbReference>
<dbReference type="PANTHER" id="PTHR15127:SF31">
    <property type="entry name" value="SH2 DOMAIN-CONTAINING ADAPTER PROTEIN B"/>
    <property type="match status" value="1"/>
</dbReference>
<evidence type="ECO:0000259" key="6">
    <source>
        <dbReference type="PROSITE" id="PS50001"/>
    </source>
</evidence>
<dbReference type="AlphaFoldDB" id="A0A7K8NWH7"/>
<evidence type="ECO:0000313" key="7">
    <source>
        <dbReference type="EMBL" id="NXE57692.1"/>
    </source>
</evidence>
<keyword evidence="2" id="KW-0053">Apoptosis</keyword>
<reference evidence="7 8" key="1">
    <citation type="submission" date="2019-09" db="EMBL/GenBank/DDBJ databases">
        <title>Bird 10,000 Genomes (B10K) Project - Family phase.</title>
        <authorList>
            <person name="Zhang G."/>
        </authorList>
    </citation>
    <scope>NUCLEOTIDE SEQUENCE [LARGE SCALE GENOMIC DNA]</scope>
    <source>
        <strain evidence="7">B10K-LSUMZ-50683</strain>
        <tissue evidence="7">Muscle</tissue>
    </source>
</reference>
<dbReference type="GO" id="GO:0006915">
    <property type="term" value="P:apoptotic process"/>
    <property type="evidence" value="ECO:0007669"/>
    <property type="project" value="UniProtKB-KW"/>
</dbReference>
<evidence type="ECO:0000256" key="2">
    <source>
        <dbReference type="ARBA" id="ARBA00022703"/>
    </source>
</evidence>
<evidence type="ECO:0000313" key="8">
    <source>
        <dbReference type="Proteomes" id="UP000524187"/>
    </source>
</evidence>
<dbReference type="PANTHER" id="PTHR15127">
    <property type="entry name" value="HEAVYWEIGHT, ISOFORM A"/>
    <property type="match status" value="1"/>
</dbReference>
<evidence type="ECO:0000256" key="1">
    <source>
        <dbReference type="ARBA" id="ARBA00022553"/>
    </source>
</evidence>
<feature type="compositionally biased region" description="Basic and acidic residues" evidence="5">
    <location>
        <begin position="43"/>
        <end position="57"/>
    </location>
</feature>